<dbReference type="eggNOG" id="ENOG502SEU3">
    <property type="taxonomic scope" value="Eukaryota"/>
</dbReference>
<dbReference type="GeneID" id="18933781"/>
<accession>F4RI83</accession>
<dbReference type="EMBL" id="GL883102">
    <property type="protein sequence ID" value="EGG07961.1"/>
    <property type="molecule type" value="Genomic_DNA"/>
</dbReference>
<reference evidence="2" key="1">
    <citation type="journal article" date="2011" name="Proc. Natl. Acad. Sci. U.S.A.">
        <title>Obligate biotrophy features unraveled by the genomic analysis of rust fungi.</title>
        <authorList>
            <person name="Duplessis S."/>
            <person name="Cuomo C.A."/>
            <person name="Lin Y.-C."/>
            <person name="Aerts A."/>
            <person name="Tisserant E."/>
            <person name="Veneault-Fourrey C."/>
            <person name="Joly D.L."/>
            <person name="Hacquard S."/>
            <person name="Amselem J."/>
            <person name="Cantarel B.L."/>
            <person name="Chiu R."/>
            <person name="Coutinho P.M."/>
            <person name="Feau N."/>
            <person name="Field M."/>
            <person name="Frey P."/>
            <person name="Gelhaye E."/>
            <person name="Goldberg J."/>
            <person name="Grabherr M.G."/>
            <person name="Kodira C.D."/>
            <person name="Kohler A."/>
            <person name="Kuees U."/>
            <person name="Lindquist E.A."/>
            <person name="Lucas S.M."/>
            <person name="Mago R."/>
            <person name="Mauceli E."/>
            <person name="Morin E."/>
            <person name="Murat C."/>
            <person name="Pangilinan J.L."/>
            <person name="Park R."/>
            <person name="Pearson M."/>
            <person name="Quesneville H."/>
            <person name="Rouhier N."/>
            <person name="Sakthikumar S."/>
            <person name="Salamov A.A."/>
            <person name="Schmutz J."/>
            <person name="Selles B."/>
            <person name="Shapiro H."/>
            <person name="Tanguay P."/>
            <person name="Tuskan G.A."/>
            <person name="Henrissat B."/>
            <person name="Van de Peer Y."/>
            <person name="Rouze P."/>
            <person name="Ellis J.G."/>
            <person name="Dodds P.N."/>
            <person name="Schein J.E."/>
            <person name="Zhong S."/>
            <person name="Hamelin R.C."/>
            <person name="Grigoriev I.V."/>
            <person name="Szabo L.J."/>
            <person name="Martin F."/>
        </authorList>
    </citation>
    <scope>NUCLEOTIDE SEQUENCE [LARGE SCALE GENOMIC DNA]</scope>
    <source>
        <strain evidence="2">98AG31 / pathotype 3-4-7</strain>
    </source>
</reference>
<organism evidence="2">
    <name type="scientific">Melampsora larici-populina (strain 98AG31 / pathotype 3-4-7)</name>
    <name type="common">Poplar leaf rust fungus</name>
    <dbReference type="NCBI Taxonomy" id="747676"/>
    <lineage>
        <taxon>Eukaryota</taxon>
        <taxon>Fungi</taxon>
        <taxon>Dikarya</taxon>
        <taxon>Basidiomycota</taxon>
        <taxon>Pucciniomycotina</taxon>
        <taxon>Pucciniomycetes</taxon>
        <taxon>Pucciniales</taxon>
        <taxon>Melampsoraceae</taxon>
        <taxon>Melampsora</taxon>
    </lineage>
</organism>
<dbReference type="KEGG" id="mlr:MELLADRAFT_85285"/>
<dbReference type="HOGENOM" id="CLU_058091_0_0_1"/>
<evidence type="ECO:0000313" key="1">
    <source>
        <dbReference type="EMBL" id="EGG07961.1"/>
    </source>
</evidence>
<keyword evidence="2" id="KW-1185">Reference proteome</keyword>
<evidence type="ECO:0008006" key="3">
    <source>
        <dbReference type="Google" id="ProtNLM"/>
    </source>
</evidence>
<dbReference type="VEuPathDB" id="FungiDB:MELLADRAFT_85285"/>
<dbReference type="STRING" id="747676.F4RI83"/>
<dbReference type="InterPro" id="IPR036514">
    <property type="entry name" value="SGNH_hydro_sf"/>
</dbReference>
<protein>
    <recommendedName>
        <fullName evidence="3">Carbohydrate esterase family 16 protein</fullName>
    </recommendedName>
</protein>
<dbReference type="Gene3D" id="3.40.50.1110">
    <property type="entry name" value="SGNH hydrolase"/>
    <property type="match status" value="1"/>
</dbReference>
<evidence type="ECO:0000313" key="2">
    <source>
        <dbReference type="Proteomes" id="UP000001072"/>
    </source>
</evidence>
<dbReference type="Pfam" id="PF00657">
    <property type="entry name" value="Lipase_GDSL"/>
    <property type="match status" value="1"/>
</dbReference>
<dbReference type="GO" id="GO:0016788">
    <property type="term" value="F:hydrolase activity, acting on ester bonds"/>
    <property type="evidence" value="ECO:0007669"/>
    <property type="project" value="InterPro"/>
</dbReference>
<sequence length="362" mass="40869">MSFHTYKREPYDTLNLTSYTAVVIFGASDCDDAHPRPQKYNNTLRGRPYFNGRFTNGPVFGEYLKKGILTGKNITLLNYAYGDATVSNTLVNVAAPDTASQTHSYINDVTQHRVHREGVNGQGRVLHIFWIGINDVVQIWQDVITNGTFSNLDSLTTNPYIADRSEKHFTIARHRINAEVAALMSQVSMIRKNQEVNKIPGDLLILTLPPLEMLPNLFYHSRELASNFTLRDANLASSAKIYQRFIGELTAKYNRTKIKKSFPKGIAAGIESLLSDARPQVNEAFVLSGRPTFTRTFDTVGLWHYVHANPTEFNFENVIDACWNSTTGGICNHPDQYQYWDTLHPTTAMHRFLAQDIAMACN</sequence>
<dbReference type="InParanoid" id="F4RI83"/>
<dbReference type="OrthoDB" id="1600564at2759"/>
<dbReference type="Proteomes" id="UP000001072">
    <property type="component" value="Unassembled WGS sequence"/>
</dbReference>
<dbReference type="RefSeq" id="XP_007408726.1">
    <property type="nucleotide sequence ID" value="XM_007408664.1"/>
</dbReference>
<dbReference type="InterPro" id="IPR001087">
    <property type="entry name" value="GDSL"/>
</dbReference>
<name>F4RI83_MELLP</name>
<dbReference type="AlphaFoldDB" id="F4RI83"/>
<proteinExistence type="predicted"/>
<gene>
    <name evidence="1" type="ORF">MELLADRAFT_85285</name>
</gene>